<feature type="coiled-coil region" evidence="1">
    <location>
        <begin position="4"/>
        <end position="31"/>
    </location>
</feature>
<keyword evidence="1" id="KW-0175">Coiled coil</keyword>
<evidence type="ECO:0000313" key="2">
    <source>
        <dbReference type="EMBL" id="MBW6409900.1"/>
    </source>
</evidence>
<keyword evidence="3" id="KW-1185">Reference proteome</keyword>
<name>A0ABS7AML0_9CLOT</name>
<organism evidence="2 3">
    <name type="scientific">Clostridium weizhouense</name>
    <dbReference type="NCBI Taxonomy" id="2859781"/>
    <lineage>
        <taxon>Bacteria</taxon>
        <taxon>Bacillati</taxon>
        <taxon>Bacillota</taxon>
        <taxon>Clostridia</taxon>
        <taxon>Eubacteriales</taxon>
        <taxon>Clostridiaceae</taxon>
        <taxon>Clostridium</taxon>
    </lineage>
</organism>
<reference evidence="2 3" key="1">
    <citation type="submission" date="2021-07" db="EMBL/GenBank/DDBJ databases">
        <title>Clostridium weizhouense sp. nov., an anaerobic bacterium isolated from activated sludge of Petroleum wastewater.</title>
        <authorList>
            <person name="Li Q."/>
        </authorList>
    </citation>
    <scope>NUCLEOTIDE SEQUENCE [LARGE SCALE GENOMIC DNA]</scope>
    <source>
        <strain evidence="2 3">YB-6</strain>
    </source>
</reference>
<dbReference type="RefSeq" id="WP_219778957.1">
    <property type="nucleotide sequence ID" value="NZ_JAHXPT010000004.1"/>
</dbReference>
<accession>A0ABS7AML0</accession>
<evidence type="ECO:0000256" key="1">
    <source>
        <dbReference type="SAM" id="Coils"/>
    </source>
</evidence>
<sequence>MKDIQEIMTEMETLDKEIAATNQEENETKESCLGCGQKGSGNRYCPKINPYVKLCCTTIVKTFKVNEAALADSKNLTFIYDPNCLNAIVEEIRVPICDGCSECTAYFVKIVGCIPFAFSARNALSGTYKNKPTCPTGAFSDVCCQCCICVDKYVACYASKQEAEDAIPGIVATIKACSASIMGPAAELVHCEAKGGPLCNCWLHKCKNETYVKFEATLNLLPQPCVNGKAK</sequence>
<evidence type="ECO:0000313" key="3">
    <source>
        <dbReference type="Proteomes" id="UP001519921"/>
    </source>
</evidence>
<protein>
    <submittedName>
        <fullName evidence="2">Uncharacterized protein</fullName>
    </submittedName>
</protein>
<gene>
    <name evidence="2" type="ORF">KYD98_07325</name>
</gene>
<dbReference type="Proteomes" id="UP001519921">
    <property type="component" value="Unassembled WGS sequence"/>
</dbReference>
<dbReference type="EMBL" id="JAHXPT010000004">
    <property type="protein sequence ID" value="MBW6409900.1"/>
    <property type="molecule type" value="Genomic_DNA"/>
</dbReference>
<comment type="caution">
    <text evidence="2">The sequence shown here is derived from an EMBL/GenBank/DDBJ whole genome shotgun (WGS) entry which is preliminary data.</text>
</comment>
<proteinExistence type="predicted"/>